<dbReference type="Gene3D" id="3.10.10.10">
    <property type="entry name" value="HIV Type 1 Reverse Transcriptase, subunit A, domain 1"/>
    <property type="match status" value="1"/>
</dbReference>
<dbReference type="PANTHER" id="PTHR37984">
    <property type="entry name" value="PROTEIN CBG26694"/>
    <property type="match status" value="1"/>
</dbReference>
<dbReference type="Gene3D" id="3.30.70.270">
    <property type="match status" value="1"/>
</dbReference>
<dbReference type="SUPFAM" id="SSF57756">
    <property type="entry name" value="Retrovirus zinc finger-like domains"/>
    <property type="match status" value="1"/>
</dbReference>
<name>A0A6L2P4X3_TANCI</name>
<reference evidence="8" key="1">
    <citation type="journal article" date="2019" name="Sci. Rep.">
        <title>Draft genome of Tanacetum cinerariifolium, the natural source of mosquito coil.</title>
        <authorList>
            <person name="Yamashiro T."/>
            <person name="Shiraishi A."/>
            <person name="Satake H."/>
            <person name="Nakayama K."/>
        </authorList>
    </citation>
    <scope>NUCLEOTIDE SEQUENCE</scope>
</reference>
<dbReference type="AlphaFoldDB" id="A0A6L2P4X3"/>
<dbReference type="InterPro" id="IPR001878">
    <property type="entry name" value="Znf_CCHC"/>
</dbReference>
<dbReference type="GO" id="GO:0008270">
    <property type="term" value="F:zinc ion binding"/>
    <property type="evidence" value="ECO:0007669"/>
    <property type="project" value="UniProtKB-KW"/>
</dbReference>
<evidence type="ECO:0000256" key="6">
    <source>
        <dbReference type="SAM" id="MobiDB-lite"/>
    </source>
</evidence>
<keyword evidence="5" id="KW-0479">Metal-binding</keyword>
<keyword evidence="2" id="KW-0378">Hydrolase</keyword>
<protein>
    <recommendedName>
        <fullName evidence="7">CCHC-type domain-containing protein</fullName>
    </recommendedName>
</protein>
<dbReference type="InterPro" id="IPR050951">
    <property type="entry name" value="Retrovirus_Pol_polyprotein"/>
</dbReference>
<dbReference type="SMART" id="SM00343">
    <property type="entry name" value="ZnF_C2HC"/>
    <property type="match status" value="2"/>
</dbReference>
<dbReference type="InterPro" id="IPR036875">
    <property type="entry name" value="Znf_CCHC_sf"/>
</dbReference>
<feature type="compositionally biased region" description="Low complexity" evidence="6">
    <location>
        <begin position="468"/>
        <end position="488"/>
    </location>
</feature>
<dbReference type="EMBL" id="BKCJ010010860">
    <property type="protein sequence ID" value="GEU93463.1"/>
    <property type="molecule type" value="Genomic_DNA"/>
</dbReference>
<dbReference type="GO" id="GO:0003677">
    <property type="term" value="F:DNA binding"/>
    <property type="evidence" value="ECO:0007669"/>
    <property type="project" value="UniProtKB-KW"/>
</dbReference>
<sequence>MREKVFLIDKGRGSDSGVKEKLNSKFVNHVMVSECGNVGIGSPSTMNVTVESDPVTSIGPAIDVSIPRTPKVPQMNAPASHVFEKGNMGNGWLKNFKGSNSLLLGVRPSCSSHMDLGRERSNDEIYTFHRVAEFSHNFSNHLIQQHCFPNLGLPGRGGALRDDEAILKVWDGCSNLELDSKDEVPPKSKNDMPLRDKFEEEKAQKCGKVFLWETATYGKIWYNEDVHDLRSVETEFPAIVLNDALTFEVTLSCETTVASKCPIYSAHILLISGFLEAEAIEEYERTRVELGNASGSGEAITGGPMTVQGCSHKTFMNGKPHAFNGTKGVVALRRWIEKVEKVFEICKCVEEDKVMFAASTFEGRALTWMEQELWTLTLKGDDIEAYNNRFHKLALMCPDLVPNEKKKIERYMKGFLKRIKGNITSARPTTLHEAVDLVRELVEQAVQGKAARASKSNKRRWEEHQRNHPTNNNNNPNNHNPNRNNKNTQYHQQNRRQETARAYAAALAEGKTYVGNLPKCNQCNLHHIGHCPPKCRRCQNLGHIEADCRTRLPGTDENLIRNVTCYGCGEKGHLRHKCPKGMNQRNEGARGRAYVVVENPQQNPNVVTGLPPVCEIEFHIDLIPGALLVVKSPYRLAPSEMQELSNQLKELQEKGFIRPRHSPWAHLCYSSRRKMFLGHVVNKEGIHVDPSKVELVKNWKTPESPSEIRSFLGLAGYYRRDKQEEAFCILKEKLCNAPVLALPDGPNDFVVYCDVSNQGFGCILMQRGKKELNTRQRRWVELLSDYECEIKYHPGKANVVVDALSRKERLKPRRVRAMSMTIQSGLKAKILEAHGEASKDLNAPTEWLRGLERHFEKRDDEPIEIVERDVKKLKRRRIPLVKVRWNSRQGAEYTWEREDQFKTKYPHLFASTSSAVAS</sequence>
<dbReference type="SUPFAM" id="SSF56672">
    <property type="entry name" value="DNA/RNA polymerases"/>
    <property type="match status" value="1"/>
</dbReference>
<evidence type="ECO:0000259" key="7">
    <source>
        <dbReference type="PROSITE" id="PS50158"/>
    </source>
</evidence>
<dbReference type="Gene3D" id="4.10.60.10">
    <property type="entry name" value="Zinc finger, CCHC-type"/>
    <property type="match status" value="1"/>
</dbReference>
<proteinExistence type="predicted"/>
<comment type="caution">
    <text evidence="8">The sequence shown here is derived from an EMBL/GenBank/DDBJ whole genome shotgun (WGS) entry which is preliminary data.</text>
</comment>
<organism evidence="8">
    <name type="scientific">Tanacetum cinerariifolium</name>
    <name type="common">Dalmatian daisy</name>
    <name type="synonym">Chrysanthemum cinerariifolium</name>
    <dbReference type="NCBI Taxonomy" id="118510"/>
    <lineage>
        <taxon>Eukaryota</taxon>
        <taxon>Viridiplantae</taxon>
        <taxon>Streptophyta</taxon>
        <taxon>Embryophyta</taxon>
        <taxon>Tracheophyta</taxon>
        <taxon>Spermatophyta</taxon>
        <taxon>Magnoliopsida</taxon>
        <taxon>eudicotyledons</taxon>
        <taxon>Gunneridae</taxon>
        <taxon>Pentapetalae</taxon>
        <taxon>asterids</taxon>
        <taxon>campanulids</taxon>
        <taxon>Asterales</taxon>
        <taxon>Asteraceae</taxon>
        <taxon>Asteroideae</taxon>
        <taxon>Anthemideae</taxon>
        <taxon>Anthemidinae</taxon>
        <taxon>Tanacetum</taxon>
    </lineage>
</organism>
<dbReference type="PROSITE" id="PS50158">
    <property type="entry name" value="ZF_CCHC"/>
    <property type="match status" value="1"/>
</dbReference>
<keyword evidence="1" id="KW-0645">Protease</keyword>
<feature type="region of interest" description="Disordered" evidence="6">
    <location>
        <begin position="448"/>
        <end position="501"/>
    </location>
</feature>
<keyword evidence="3" id="KW-0238">DNA-binding</keyword>
<feature type="domain" description="CCHC-type" evidence="7">
    <location>
        <begin position="565"/>
        <end position="580"/>
    </location>
</feature>
<evidence type="ECO:0000256" key="4">
    <source>
        <dbReference type="ARBA" id="ARBA00023268"/>
    </source>
</evidence>
<dbReference type="PANTHER" id="PTHR37984:SF5">
    <property type="entry name" value="PROTEIN NYNRIN-LIKE"/>
    <property type="match status" value="1"/>
</dbReference>
<keyword evidence="5" id="KW-0862">Zinc</keyword>
<evidence type="ECO:0000256" key="5">
    <source>
        <dbReference type="PROSITE-ProRule" id="PRU00047"/>
    </source>
</evidence>
<accession>A0A6L2P4X3</accession>
<evidence type="ECO:0000256" key="3">
    <source>
        <dbReference type="ARBA" id="ARBA00023125"/>
    </source>
</evidence>
<gene>
    <name evidence="8" type="ORF">Tci_065441</name>
</gene>
<keyword evidence="5" id="KW-0863">Zinc-finger</keyword>
<evidence type="ECO:0000313" key="8">
    <source>
        <dbReference type="EMBL" id="GEU93463.1"/>
    </source>
</evidence>
<dbReference type="Pfam" id="PF17919">
    <property type="entry name" value="RT_RNaseH_2"/>
    <property type="match status" value="1"/>
</dbReference>
<dbReference type="GO" id="GO:0006508">
    <property type="term" value="P:proteolysis"/>
    <property type="evidence" value="ECO:0007669"/>
    <property type="project" value="UniProtKB-KW"/>
</dbReference>
<keyword evidence="4" id="KW-0511">Multifunctional enzyme</keyword>
<dbReference type="InterPro" id="IPR043128">
    <property type="entry name" value="Rev_trsase/Diguanyl_cyclase"/>
</dbReference>
<dbReference type="Pfam" id="PF00098">
    <property type="entry name" value="zf-CCHC"/>
    <property type="match status" value="1"/>
</dbReference>
<dbReference type="InterPro" id="IPR041577">
    <property type="entry name" value="RT_RNaseH_2"/>
</dbReference>
<evidence type="ECO:0000256" key="1">
    <source>
        <dbReference type="ARBA" id="ARBA00022670"/>
    </source>
</evidence>
<dbReference type="InterPro" id="IPR043502">
    <property type="entry name" value="DNA/RNA_pol_sf"/>
</dbReference>
<evidence type="ECO:0000256" key="2">
    <source>
        <dbReference type="ARBA" id="ARBA00022750"/>
    </source>
</evidence>
<dbReference type="GO" id="GO:0004190">
    <property type="term" value="F:aspartic-type endopeptidase activity"/>
    <property type="evidence" value="ECO:0007669"/>
    <property type="project" value="UniProtKB-KW"/>
</dbReference>
<keyword evidence="2" id="KW-0064">Aspartyl protease</keyword>